<protein>
    <recommendedName>
        <fullName evidence="2">Ubiquitin-like domain-containing protein</fullName>
    </recommendedName>
</protein>
<feature type="region of interest" description="Disordered" evidence="1">
    <location>
        <begin position="312"/>
        <end position="332"/>
    </location>
</feature>
<dbReference type="Proteomes" id="UP000314985">
    <property type="component" value="Chromosome 7"/>
</dbReference>
<feature type="compositionally biased region" description="Acidic residues" evidence="1">
    <location>
        <begin position="132"/>
        <end position="141"/>
    </location>
</feature>
<organism evidence="3 4">
    <name type="scientific">Sus scrofa</name>
    <name type="common">Pig</name>
    <dbReference type="NCBI Taxonomy" id="9823"/>
    <lineage>
        <taxon>Eukaryota</taxon>
        <taxon>Metazoa</taxon>
        <taxon>Chordata</taxon>
        <taxon>Craniata</taxon>
        <taxon>Vertebrata</taxon>
        <taxon>Euteleostomi</taxon>
        <taxon>Mammalia</taxon>
        <taxon>Eutheria</taxon>
        <taxon>Laurasiatheria</taxon>
        <taxon>Artiodactyla</taxon>
        <taxon>Suina</taxon>
        <taxon>Suidae</taxon>
        <taxon>Sus</taxon>
    </lineage>
</organism>
<feature type="region of interest" description="Disordered" evidence="1">
    <location>
        <begin position="117"/>
        <end position="152"/>
    </location>
</feature>
<dbReference type="AlphaFoldDB" id="A0A4X1T7G4"/>
<reference evidence="3" key="2">
    <citation type="submission" date="2025-08" db="UniProtKB">
        <authorList>
            <consortium name="Ensembl"/>
        </authorList>
    </citation>
    <scope>IDENTIFICATION</scope>
</reference>
<evidence type="ECO:0000259" key="2">
    <source>
        <dbReference type="Pfam" id="PF14836"/>
    </source>
</evidence>
<evidence type="ECO:0000313" key="4">
    <source>
        <dbReference type="Proteomes" id="UP000314985"/>
    </source>
</evidence>
<feature type="domain" description="Ubiquitin-like" evidence="2">
    <location>
        <begin position="264"/>
        <end position="311"/>
    </location>
</feature>
<proteinExistence type="predicted"/>
<name>A0A4X1T7G4_PIG</name>
<dbReference type="Pfam" id="PF14836">
    <property type="entry name" value="Ubiquitin_3"/>
    <property type="match status" value="1"/>
</dbReference>
<dbReference type="InterPro" id="IPR028135">
    <property type="entry name" value="Ub_USP-typ"/>
</dbReference>
<reference evidence="3 4" key="1">
    <citation type="submission" date="2017-08" db="EMBL/GenBank/DDBJ databases">
        <title>USMARCv1.0.</title>
        <authorList>
            <person name="Hannum G.I."/>
            <person name="Koren S."/>
            <person name="Schroeder S.G."/>
            <person name="Chin S.C."/>
            <person name="Nonneman D.J."/>
            <person name="Becker S.A."/>
            <person name="Rosen B.D."/>
            <person name="Bickhart D.M."/>
            <person name="Putnam N.H."/>
            <person name="Green R.E."/>
            <person name="Tuggle C.K."/>
            <person name="Liu H."/>
            <person name="Rohrer G.A."/>
            <person name="Warr A."/>
            <person name="Hall R."/>
            <person name="Kim K."/>
            <person name="Hume D.A."/>
            <person name="Talbot R."/>
            <person name="Chow W."/>
            <person name="Howe K."/>
            <person name="Schwartz A.S."/>
            <person name="Watson M."/>
            <person name="Archibald A.L."/>
            <person name="Phillippy A.M."/>
            <person name="Smith T.P.L."/>
        </authorList>
    </citation>
    <scope>NUCLEOTIDE SEQUENCE [LARGE SCALE GENOMIC DNA]</scope>
</reference>
<evidence type="ECO:0000256" key="1">
    <source>
        <dbReference type="SAM" id="MobiDB-lite"/>
    </source>
</evidence>
<dbReference type="Ensembl" id="ENSSSCT00070013737.1">
    <property type="protein sequence ID" value="ENSSSCP00070011323.1"/>
    <property type="gene ID" value="ENSSSCG00070007151.1"/>
</dbReference>
<accession>A0A4X1T7G4</accession>
<sequence>MEAPAPTPRAHNLGRSSMFRLFRSLVGGKGSPESSDQALVGGQPCPLQEQDATPLMTGCHGAAGQKESWPPASLPCTLAVALPRTSPSGLELGDAGAQTPTPVQVLRVVARGVEVRSDPRRGGQEALGSLSEMDEREEEEVAGAALGDTGTSDRGRFAQALEVDQGCLQRAAGPLEVSPKALAREEEECLLDGELRLASSKVGATPWSRLLSLYKQLQKSAMTKFPLKEGSPQEDKDMEEEMEDEDSSFKLCVPGIVTLPSPLRFVESELKKLLVVQRESRLWKTDSPEGWELLAQPEVTLEEAGIVDSQVFGPSSPQPAEGPGEVGRRPPTSSGLWTGSFWVALACTALHQSLTWPGVHGSAFKASLPPTGCVACSLSSTMGFVQVSSWLSCASVLMLLFCFLSG</sequence>
<dbReference type="Gene3D" id="3.10.20.90">
    <property type="entry name" value="Phosphatidylinositol 3-kinase Catalytic Subunit, Chain A, domain 1"/>
    <property type="match status" value="1"/>
</dbReference>
<feature type="region of interest" description="Disordered" evidence="1">
    <location>
        <begin position="26"/>
        <end position="51"/>
    </location>
</feature>
<evidence type="ECO:0000313" key="3">
    <source>
        <dbReference type="Ensembl" id="ENSSSCP00070011323.1"/>
    </source>
</evidence>